<feature type="compositionally biased region" description="Polar residues" evidence="1">
    <location>
        <begin position="26"/>
        <end position="38"/>
    </location>
</feature>
<sequence>MEKKDSGVMTTCSNYDDASEKATSILENLQTSKKGNVTSENDKKEEEKSLSEEEEDDQFSEDLYTAINYNTINSLAALKEILGTGDTENIVDSSWFQYHFLRHVNRLPSRSNYASAWSPWEGNRRRLSECKEEDEDAEDKEEDKKKTTTEEKTAADANGVGFKPVSPTPPHTPATPKTPSTPSSRPTTPTGFTAPLRRRFASVGNVGRESPGPLMSGLPQYGSMEPVGNWYSLTSRTSPLPSPHLDKRFFDCSLIEMKSQASSSSTLDYDSMDEVWVKRNDVSLTPEAVRKKKELGSQPLPVIAVEDHVTSGGDAQMRPRAGTWSMPSRSRRQKSSTSSQPDSNSRRRKSGDDILTSVSPSRKAQTIFDAFRPRSKSDASKHKKPSNIISQMKNAMHSSQSRSSSVEGSFEDKDKDKHHARGRTGSESKDRQRTWSESKDKHPQRPRAGSDSGKGTVSKVMDLFRYRSHSAVSAEDKRKAVSAIHLLQRCRSGENVSRTTSQAISGHCQCLSVIRTRNRYHINILRPPLTFLFSNRTDYSIIHEVCKSFFIPLITSFKMFTNGLSNGPNSFACLMKINSSDHYIHLQTFNPRSISLF</sequence>
<comment type="caution">
    <text evidence="2">The sequence shown here is derived from an EMBL/GenBank/DDBJ whole genome shotgun (WGS) entry which is preliminary data.</text>
</comment>
<dbReference type="AlphaFoldDB" id="A0AAW2I7F0"/>
<feature type="compositionally biased region" description="Low complexity" evidence="1">
    <location>
        <begin position="174"/>
        <end position="190"/>
    </location>
</feature>
<feature type="region of interest" description="Disordered" evidence="1">
    <location>
        <begin position="127"/>
        <end position="194"/>
    </location>
</feature>
<feature type="compositionally biased region" description="Basic and acidic residues" evidence="1">
    <location>
        <begin position="371"/>
        <end position="380"/>
    </location>
</feature>
<feature type="compositionally biased region" description="Polar residues" evidence="1">
    <location>
        <begin position="387"/>
        <end position="397"/>
    </location>
</feature>
<reference evidence="2" key="1">
    <citation type="journal article" date="2024" name="Gigascience">
        <title>Chromosome-level genome of the poultry shaft louse Menopon gallinae provides insight into the host-switching and adaptive evolution of parasitic lice.</title>
        <authorList>
            <person name="Xu Y."/>
            <person name="Ma L."/>
            <person name="Liu S."/>
            <person name="Liang Y."/>
            <person name="Liu Q."/>
            <person name="He Z."/>
            <person name="Tian L."/>
            <person name="Duan Y."/>
            <person name="Cai W."/>
            <person name="Li H."/>
            <person name="Song F."/>
        </authorList>
    </citation>
    <scope>NUCLEOTIDE SEQUENCE</scope>
    <source>
        <strain evidence="2">Cailab_2023a</strain>
    </source>
</reference>
<feature type="region of interest" description="Disordered" evidence="1">
    <location>
        <begin position="26"/>
        <end position="59"/>
    </location>
</feature>
<evidence type="ECO:0000256" key="1">
    <source>
        <dbReference type="SAM" id="MobiDB-lite"/>
    </source>
</evidence>
<accession>A0AAW2I7F0</accession>
<feature type="region of interest" description="Disordered" evidence="1">
    <location>
        <begin position="284"/>
        <end position="456"/>
    </location>
</feature>
<name>A0AAW2I7F0_9NEOP</name>
<feature type="compositionally biased region" description="Basic and acidic residues" evidence="1">
    <location>
        <begin position="424"/>
        <end position="443"/>
    </location>
</feature>
<organism evidence="2">
    <name type="scientific">Menopon gallinae</name>
    <name type="common">poultry shaft louse</name>
    <dbReference type="NCBI Taxonomy" id="328185"/>
    <lineage>
        <taxon>Eukaryota</taxon>
        <taxon>Metazoa</taxon>
        <taxon>Ecdysozoa</taxon>
        <taxon>Arthropoda</taxon>
        <taxon>Hexapoda</taxon>
        <taxon>Insecta</taxon>
        <taxon>Pterygota</taxon>
        <taxon>Neoptera</taxon>
        <taxon>Paraneoptera</taxon>
        <taxon>Psocodea</taxon>
        <taxon>Troctomorpha</taxon>
        <taxon>Phthiraptera</taxon>
        <taxon>Amblycera</taxon>
        <taxon>Menoponidae</taxon>
        <taxon>Menopon</taxon>
    </lineage>
</organism>
<dbReference type="EMBL" id="JARGDH010000002">
    <property type="protein sequence ID" value="KAL0277563.1"/>
    <property type="molecule type" value="Genomic_DNA"/>
</dbReference>
<evidence type="ECO:0000313" key="2">
    <source>
        <dbReference type="EMBL" id="KAL0277563.1"/>
    </source>
</evidence>
<proteinExistence type="predicted"/>
<feature type="compositionally biased region" description="Acidic residues" evidence="1">
    <location>
        <begin position="131"/>
        <end position="141"/>
    </location>
</feature>
<feature type="compositionally biased region" description="Low complexity" evidence="1">
    <location>
        <begin position="398"/>
        <end position="408"/>
    </location>
</feature>
<feature type="compositionally biased region" description="Basic and acidic residues" evidence="1">
    <location>
        <begin position="40"/>
        <end position="51"/>
    </location>
</feature>
<feature type="compositionally biased region" description="Basic and acidic residues" evidence="1">
    <location>
        <begin position="142"/>
        <end position="154"/>
    </location>
</feature>
<gene>
    <name evidence="2" type="ORF">PYX00_004802</name>
</gene>
<protein>
    <submittedName>
        <fullName evidence="2">Uncharacterized protein</fullName>
    </submittedName>
</protein>